<organism evidence="3 4">
    <name type="scientific">Streptomyces sviceus (strain ATCC 29083 / DSM 924 / JCM 4929 / NBRC 13980 / NCIMB 11184 / NRRL 5439 / UC 5370)</name>
    <dbReference type="NCBI Taxonomy" id="463191"/>
    <lineage>
        <taxon>Bacteria</taxon>
        <taxon>Bacillati</taxon>
        <taxon>Actinomycetota</taxon>
        <taxon>Actinomycetes</taxon>
        <taxon>Kitasatosporales</taxon>
        <taxon>Streptomycetaceae</taxon>
        <taxon>Streptomyces</taxon>
    </lineage>
</organism>
<dbReference type="HOGENOM" id="CLU_148076_0_0_11"/>
<dbReference type="Pfam" id="PF02627">
    <property type="entry name" value="CMD"/>
    <property type="match status" value="1"/>
</dbReference>
<dbReference type="AlphaFoldDB" id="B5I7E0"/>
<evidence type="ECO:0000313" key="4">
    <source>
        <dbReference type="Proteomes" id="UP000002785"/>
    </source>
</evidence>
<dbReference type="Proteomes" id="UP000002785">
    <property type="component" value="Chromosome"/>
</dbReference>
<accession>B5I7E0</accession>
<dbReference type="GO" id="GO:0051920">
    <property type="term" value="F:peroxiredoxin activity"/>
    <property type="evidence" value="ECO:0007669"/>
    <property type="project" value="InterPro"/>
</dbReference>
<dbReference type="InterPro" id="IPR029032">
    <property type="entry name" value="AhpD-like"/>
</dbReference>
<sequence>MSERPTHDAFQWSTGRRAAARTATKGGPTMATRSDTPVLDTLAAMTVDSIERCGLDEKTFLLTRLAALAAMDAPAISYLAHVDPAVKADLTAEQLQDVLVAIAPVVGTARVMSAATHITEALGITIALAEAEAEVLAQAEAQSRSKP</sequence>
<evidence type="ECO:0000313" key="3">
    <source>
        <dbReference type="EMBL" id="EDY60995.1"/>
    </source>
</evidence>
<keyword evidence="4" id="KW-1185">Reference proteome</keyword>
<proteinExistence type="predicted"/>
<dbReference type="eggNOG" id="COG0599">
    <property type="taxonomic scope" value="Bacteria"/>
</dbReference>
<evidence type="ECO:0000259" key="2">
    <source>
        <dbReference type="Pfam" id="PF02627"/>
    </source>
</evidence>
<reference evidence="3" key="1">
    <citation type="submission" date="2009-10" db="EMBL/GenBank/DDBJ databases">
        <title>The genome sequence of Streptomyces sviceus strain ATCC 29083.</title>
        <authorList>
            <consortium name="The Broad Institute Genome Sequencing Platform"/>
            <consortium name="Broad Institute Microbial Sequencing Center"/>
            <person name="Fischbach M."/>
            <person name="Godfrey P."/>
            <person name="Ward D."/>
            <person name="Young S."/>
            <person name="Zeng Q."/>
            <person name="Koehrsen M."/>
            <person name="Alvarado L."/>
            <person name="Berlin A.M."/>
            <person name="Bochicchio J."/>
            <person name="Borenstein D."/>
            <person name="Chapman S.B."/>
            <person name="Chen Z."/>
            <person name="Engels R."/>
            <person name="Freedman E."/>
            <person name="Gellesch M."/>
            <person name="Goldberg J."/>
            <person name="Griggs A."/>
            <person name="Gujja S."/>
            <person name="Heilman E.R."/>
            <person name="Heiman D.I."/>
            <person name="Hepburn T.A."/>
            <person name="Howarth C."/>
            <person name="Jen D."/>
            <person name="Larson L."/>
            <person name="Lewis B."/>
            <person name="Mehta T."/>
            <person name="Park D."/>
            <person name="Pearson M."/>
            <person name="Richards J."/>
            <person name="Roberts A."/>
            <person name="Saif S."/>
            <person name="Shea T.D."/>
            <person name="Shenoy N."/>
            <person name="Sisk P."/>
            <person name="Stolte C."/>
            <person name="Sykes S.N."/>
            <person name="Thomson T."/>
            <person name="Walk T."/>
            <person name="White J."/>
            <person name="Yandava C."/>
            <person name="Straight P."/>
            <person name="Clardy J."/>
            <person name="Hung D."/>
            <person name="Kolter R."/>
            <person name="Mekalanos J."/>
            <person name="Walker S."/>
            <person name="Walsh C.T."/>
            <person name="Wieland-Brown L.C."/>
            <person name="Haas B."/>
            <person name="Nusbaum C."/>
            <person name="Birren B."/>
        </authorList>
    </citation>
    <scope>NUCLEOTIDE SEQUENCE [LARGE SCALE GENOMIC DNA]</scope>
    <source>
        <strain evidence="3">ATCC 29083</strain>
    </source>
</reference>
<feature type="region of interest" description="Disordered" evidence="1">
    <location>
        <begin position="1"/>
        <end position="31"/>
    </location>
</feature>
<feature type="domain" description="Carboxymuconolactone decarboxylase-like" evidence="2">
    <location>
        <begin position="41"/>
        <end position="119"/>
    </location>
</feature>
<name>B5I7E0_STRX2</name>
<dbReference type="SUPFAM" id="SSF69118">
    <property type="entry name" value="AhpD-like"/>
    <property type="match status" value="1"/>
</dbReference>
<evidence type="ECO:0000256" key="1">
    <source>
        <dbReference type="SAM" id="MobiDB-lite"/>
    </source>
</evidence>
<protein>
    <submittedName>
        <fullName evidence="3">Carboxymuconolactone decarboxylase</fullName>
    </submittedName>
</protein>
<gene>
    <name evidence="3" type="ORF">SSEG_07575</name>
</gene>
<dbReference type="EMBL" id="CM000951">
    <property type="protein sequence ID" value="EDY60995.1"/>
    <property type="molecule type" value="Genomic_DNA"/>
</dbReference>
<dbReference type="Gene3D" id="1.20.1290.10">
    <property type="entry name" value="AhpD-like"/>
    <property type="match status" value="1"/>
</dbReference>
<dbReference type="InterPro" id="IPR003779">
    <property type="entry name" value="CMD-like"/>
</dbReference>
<feature type="compositionally biased region" description="Low complexity" evidence="1">
    <location>
        <begin position="14"/>
        <end position="27"/>
    </location>
</feature>